<evidence type="ECO:0000313" key="3">
    <source>
        <dbReference type="Proteomes" id="UP001314166"/>
    </source>
</evidence>
<dbReference type="Proteomes" id="UP001314166">
    <property type="component" value="Unassembled WGS sequence"/>
</dbReference>
<feature type="transmembrane region" description="Helical" evidence="1">
    <location>
        <begin position="49"/>
        <end position="66"/>
    </location>
</feature>
<feature type="transmembrane region" description="Helical" evidence="1">
    <location>
        <begin position="6"/>
        <end position="22"/>
    </location>
</feature>
<accession>A0ABN9Z4J0</accession>
<gene>
    <name evidence="2" type="ORF">R55214_HHFBAMCI_01671</name>
</gene>
<keyword evidence="1" id="KW-0812">Transmembrane</keyword>
<keyword evidence="3" id="KW-1185">Reference proteome</keyword>
<evidence type="ECO:0000313" key="2">
    <source>
        <dbReference type="EMBL" id="CAK1255243.1"/>
    </source>
</evidence>
<keyword evidence="1" id="KW-1133">Transmembrane helix</keyword>
<reference evidence="2 3" key="1">
    <citation type="submission" date="2023-10" db="EMBL/GenBank/DDBJ databases">
        <authorList>
            <person name="Botero Cardona J."/>
        </authorList>
    </citation>
    <scope>NUCLEOTIDE SEQUENCE [LARGE SCALE GENOMIC DNA]</scope>
    <source>
        <strain evidence="2 3">R-55214</strain>
    </source>
</reference>
<organism evidence="2 3">
    <name type="scientific">Fructobacillus evanidus</name>
    <dbReference type="NCBI Taxonomy" id="3064281"/>
    <lineage>
        <taxon>Bacteria</taxon>
        <taxon>Bacillati</taxon>
        <taxon>Bacillota</taxon>
        <taxon>Bacilli</taxon>
        <taxon>Lactobacillales</taxon>
        <taxon>Lactobacillaceae</taxon>
        <taxon>Fructobacillus</taxon>
    </lineage>
</organism>
<name>A0ABN9Z4J0_9LACO</name>
<comment type="caution">
    <text evidence="2">The sequence shown here is derived from an EMBL/GenBank/DDBJ whole genome shotgun (WGS) entry which is preliminary data.</text>
</comment>
<dbReference type="EMBL" id="CAUZMB010000019">
    <property type="protein sequence ID" value="CAK1255243.1"/>
    <property type="molecule type" value="Genomic_DNA"/>
</dbReference>
<proteinExistence type="predicted"/>
<evidence type="ECO:0000256" key="1">
    <source>
        <dbReference type="SAM" id="Phobius"/>
    </source>
</evidence>
<keyword evidence="1" id="KW-0472">Membrane</keyword>
<protein>
    <submittedName>
        <fullName evidence="2">Uncharacterized protein</fullName>
    </submittedName>
</protein>
<sequence length="72" mass="8306">MVLLGFAFLIFGGIYFLFWASFKIMSWIPYLLLLAGVCMVFEFVLDHWIITLVIYTILAAIAFYAVSDDNQE</sequence>